<feature type="domain" description="HTH lysR-type" evidence="5">
    <location>
        <begin position="1"/>
        <end position="58"/>
    </location>
</feature>
<dbReference type="SUPFAM" id="SSF46785">
    <property type="entry name" value="Winged helix' DNA-binding domain"/>
    <property type="match status" value="1"/>
</dbReference>
<proteinExistence type="inferred from homology"/>
<evidence type="ECO:0000256" key="3">
    <source>
        <dbReference type="ARBA" id="ARBA00023125"/>
    </source>
</evidence>
<dbReference type="PANTHER" id="PTHR30126:SF39">
    <property type="entry name" value="HTH-TYPE TRANSCRIPTIONAL REGULATOR CYSL"/>
    <property type="match status" value="1"/>
</dbReference>
<keyword evidence="4" id="KW-0804">Transcription</keyword>
<dbReference type="InterPro" id="IPR036388">
    <property type="entry name" value="WH-like_DNA-bd_sf"/>
</dbReference>
<comment type="similarity">
    <text evidence="1">Belongs to the LysR transcriptional regulatory family.</text>
</comment>
<name>A0A174IKT2_9CLOT</name>
<dbReference type="AlphaFoldDB" id="A0A174IKT2"/>
<evidence type="ECO:0000256" key="1">
    <source>
        <dbReference type="ARBA" id="ARBA00009437"/>
    </source>
</evidence>
<organism evidence="6 7">
    <name type="scientific">Clostridium disporicum</name>
    <dbReference type="NCBI Taxonomy" id="84024"/>
    <lineage>
        <taxon>Bacteria</taxon>
        <taxon>Bacillati</taxon>
        <taxon>Bacillota</taxon>
        <taxon>Clostridia</taxon>
        <taxon>Eubacteriales</taxon>
        <taxon>Clostridiaceae</taxon>
        <taxon>Clostridium</taxon>
    </lineage>
</organism>
<evidence type="ECO:0000313" key="7">
    <source>
        <dbReference type="Proteomes" id="UP000095558"/>
    </source>
</evidence>
<sequence>MNLNHLSYFRVLAKLEHYTQAAEELSITQPSLSHAMSALEKDLGTYLFEKQGRNIKLTKYGKIYYEYVDKALSELERGEKKLKELTNVSTGTIELGYIYTLGPNFVPKLIKNFTNADENKNIKFLFGQGTTQSLIKDLKEEKYDMVFCSLVDDEPDIEFIPIANEELVVIVSNEHPLAKNEFIDLSEVGNYPFIGFSEKSGIRSLISDLFKEVDINPNIICEVEEDNAVAGLVEINYGIAVVPKISSLKYYNVKVLPIINPKHERFIYLATLKNRYLTPSVNLFKKYSIEYGKNNFLNK</sequence>
<dbReference type="InterPro" id="IPR005119">
    <property type="entry name" value="LysR_subst-bd"/>
</dbReference>
<dbReference type="EMBL" id="CYZV01000016">
    <property type="protein sequence ID" value="CUO19635.1"/>
    <property type="molecule type" value="Genomic_DNA"/>
</dbReference>
<gene>
    <name evidence="6" type="primary">gltC_2</name>
    <name evidence="6" type="ORF">ERS852470_01689</name>
</gene>
<dbReference type="Gene3D" id="3.40.190.290">
    <property type="match status" value="1"/>
</dbReference>
<dbReference type="PRINTS" id="PR00039">
    <property type="entry name" value="HTHLYSR"/>
</dbReference>
<dbReference type="Gene3D" id="1.10.10.10">
    <property type="entry name" value="Winged helix-like DNA-binding domain superfamily/Winged helix DNA-binding domain"/>
    <property type="match status" value="1"/>
</dbReference>
<dbReference type="FunFam" id="1.10.10.10:FF:000001">
    <property type="entry name" value="LysR family transcriptional regulator"/>
    <property type="match status" value="1"/>
</dbReference>
<dbReference type="SUPFAM" id="SSF53850">
    <property type="entry name" value="Periplasmic binding protein-like II"/>
    <property type="match status" value="1"/>
</dbReference>
<evidence type="ECO:0000313" key="6">
    <source>
        <dbReference type="EMBL" id="CUO19635.1"/>
    </source>
</evidence>
<reference evidence="6 7" key="1">
    <citation type="submission" date="2015-09" db="EMBL/GenBank/DDBJ databases">
        <authorList>
            <consortium name="Pathogen Informatics"/>
        </authorList>
    </citation>
    <scope>NUCLEOTIDE SEQUENCE [LARGE SCALE GENOMIC DNA]</scope>
    <source>
        <strain evidence="6 7">2789STDY5834855</strain>
    </source>
</reference>
<evidence type="ECO:0000256" key="4">
    <source>
        <dbReference type="ARBA" id="ARBA00023163"/>
    </source>
</evidence>
<dbReference type="PANTHER" id="PTHR30126">
    <property type="entry name" value="HTH-TYPE TRANSCRIPTIONAL REGULATOR"/>
    <property type="match status" value="1"/>
</dbReference>
<dbReference type="GO" id="GO:0003700">
    <property type="term" value="F:DNA-binding transcription factor activity"/>
    <property type="evidence" value="ECO:0007669"/>
    <property type="project" value="InterPro"/>
</dbReference>
<dbReference type="GeneID" id="83012062"/>
<protein>
    <submittedName>
        <fullName evidence="6">Transcriptional regulator</fullName>
    </submittedName>
</protein>
<dbReference type="InterPro" id="IPR000847">
    <property type="entry name" value="LysR_HTH_N"/>
</dbReference>
<dbReference type="RefSeq" id="WP_042398555.1">
    <property type="nucleotide sequence ID" value="NZ_CYYT01000039.1"/>
</dbReference>
<keyword evidence="2" id="KW-0805">Transcription regulation</keyword>
<dbReference type="Pfam" id="PF00126">
    <property type="entry name" value="HTH_1"/>
    <property type="match status" value="1"/>
</dbReference>
<keyword evidence="3" id="KW-0238">DNA-binding</keyword>
<evidence type="ECO:0000259" key="5">
    <source>
        <dbReference type="PROSITE" id="PS50931"/>
    </source>
</evidence>
<dbReference type="CDD" id="cd08434">
    <property type="entry name" value="PBP2_GltC_like"/>
    <property type="match status" value="1"/>
</dbReference>
<dbReference type="Pfam" id="PF03466">
    <property type="entry name" value="LysR_substrate"/>
    <property type="match status" value="1"/>
</dbReference>
<dbReference type="Proteomes" id="UP000095558">
    <property type="component" value="Unassembled WGS sequence"/>
</dbReference>
<dbReference type="GO" id="GO:0000976">
    <property type="term" value="F:transcription cis-regulatory region binding"/>
    <property type="evidence" value="ECO:0007669"/>
    <property type="project" value="TreeGrafter"/>
</dbReference>
<dbReference type="InterPro" id="IPR036390">
    <property type="entry name" value="WH_DNA-bd_sf"/>
</dbReference>
<dbReference type="OrthoDB" id="1652954at2"/>
<accession>A0A174IKT2</accession>
<dbReference type="PROSITE" id="PS50931">
    <property type="entry name" value="HTH_LYSR"/>
    <property type="match status" value="1"/>
</dbReference>
<evidence type="ECO:0000256" key="2">
    <source>
        <dbReference type="ARBA" id="ARBA00023015"/>
    </source>
</evidence>